<sequence>MSPSLSCRLKATRDAFKSHVHGGKTFSADEIIALIWQLDELIVMSKELERDLARHQSMETHRLDQLIGRAGNVIVLQPRPVRRPPPPGGGDAA</sequence>
<dbReference type="OrthoDB" id="8408454at2"/>
<evidence type="ECO:0000313" key="1">
    <source>
        <dbReference type="EMBL" id="PWV97731.1"/>
    </source>
</evidence>
<organism evidence="1 2">
    <name type="scientific">Hoeflea marina</name>
    <dbReference type="NCBI Taxonomy" id="274592"/>
    <lineage>
        <taxon>Bacteria</taxon>
        <taxon>Pseudomonadati</taxon>
        <taxon>Pseudomonadota</taxon>
        <taxon>Alphaproteobacteria</taxon>
        <taxon>Hyphomicrobiales</taxon>
        <taxon>Rhizobiaceae</taxon>
        <taxon>Hoeflea</taxon>
    </lineage>
</organism>
<dbReference type="Proteomes" id="UP000246352">
    <property type="component" value="Unassembled WGS sequence"/>
</dbReference>
<gene>
    <name evidence="1" type="ORF">DFR52_106256</name>
</gene>
<dbReference type="AlphaFoldDB" id="A0A317PGE9"/>
<comment type="caution">
    <text evidence="1">The sequence shown here is derived from an EMBL/GenBank/DDBJ whole genome shotgun (WGS) entry which is preliminary data.</text>
</comment>
<reference evidence="1 2" key="1">
    <citation type="submission" date="2018-05" db="EMBL/GenBank/DDBJ databases">
        <title>Genomic Encyclopedia of Type Strains, Phase IV (KMG-IV): sequencing the most valuable type-strain genomes for metagenomic binning, comparative biology and taxonomic classification.</title>
        <authorList>
            <person name="Goeker M."/>
        </authorList>
    </citation>
    <scope>NUCLEOTIDE SEQUENCE [LARGE SCALE GENOMIC DNA]</scope>
    <source>
        <strain evidence="1 2">DSM 16791</strain>
    </source>
</reference>
<dbReference type="EMBL" id="QGTR01000006">
    <property type="protein sequence ID" value="PWV97731.1"/>
    <property type="molecule type" value="Genomic_DNA"/>
</dbReference>
<name>A0A317PGE9_9HYPH</name>
<proteinExistence type="predicted"/>
<evidence type="ECO:0000313" key="2">
    <source>
        <dbReference type="Proteomes" id="UP000246352"/>
    </source>
</evidence>
<keyword evidence="2" id="KW-1185">Reference proteome</keyword>
<dbReference type="RefSeq" id="WP_110034022.1">
    <property type="nucleotide sequence ID" value="NZ_QGTR01000006.1"/>
</dbReference>
<protein>
    <submittedName>
        <fullName evidence="1">Uncharacterized protein</fullName>
    </submittedName>
</protein>
<accession>A0A317PGE9</accession>